<dbReference type="EMBL" id="LDOU01000006">
    <property type="protein sequence ID" value="KLV10109.1"/>
    <property type="molecule type" value="Genomic_DNA"/>
</dbReference>
<dbReference type="CDD" id="cd06553">
    <property type="entry name" value="ASCH_Ef3133_like"/>
    <property type="match status" value="1"/>
</dbReference>
<dbReference type="Proteomes" id="UP000035909">
    <property type="component" value="Unassembled WGS sequence"/>
</dbReference>
<proteinExistence type="predicted"/>
<evidence type="ECO:0000313" key="2">
    <source>
        <dbReference type="EMBL" id="KLV10109.1"/>
    </source>
</evidence>
<name>A0A0J1HEP0_9GAMM</name>
<dbReference type="SMART" id="SM01022">
    <property type="entry name" value="ASCH"/>
    <property type="match status" value="1"/>
</dbReference>
<sequence length="155" mass="17844">MNIEQQQYLDNYLNTLTAEERSQIPQITAEYYCADEYNANECARLINAGMKTASCSLKAGYDIENEPFPEIGRLTVVLNWAEEPVCIVKLNHVSFCPFNEVTEEFAKSEGEGDGTYEWWHEAHINFFTEYAKTIGAEFTETSELVLERFDKVYPL</sequence>
<keyword evidence="3" id="KW-1185">Reference proteome</keyword>
<dbReference type="RefSeq" id="WP_047884271.1">
    <property type="nucleotide sequence ID" value="NZ_CP071326.1"/>
</dbReference>
<feature type="domain" description="ASCH" evidence="1">
    <location>
        <begin position="30"/>
        <end position="153"/>
    </location>
</feature>
<dbReference type="PATRIC" id="fig|320778.3.peg.1257"/>
<comment type="caution">
    <text evidence="2">The sequence shown here is derived from an EMBL/GenBank/DDBJ whole genome shotgun (WGS) entry which is preliminary data.</text>
</comment>
<dbReference type="InterPro" id="IPR009326">
    <property type="entry name" value="DUF984"/>
</dbReference>
<dbReference type="InterPro" id="IPR007374">
    <property type="entry name" value="ASCH_domain"/>
</dbReference>
<dbReference type="AlphaFoldDB" id="A0A0J1HEP0"/>
<dbReference type="PANTHER" id="PTHR39203:SF1">
    <property type="entry name" value="CYTOPLASMIC PROTEIN"/>
    <property type="match status" value="1"/>
</dbReference>
<dbReference type="OrthoDB" id="9807542at2"/>
<dbReference type="STRING" id="320778.ABT57_05830"/>
<dbReference type="InterPro" id="IPR015947">
    <property type="entry name" value="PUA-like_sf"/>
</dbReference>
<accession>A0A0J1HEP0</accession>
<protein>
    <submittedName>
        <fullName evidence="2">RNA-binding protein</fullName>
    </submittedName>
</protein>
<dbReference type="PANTHER" id="PTHR39203">
    <property type="entry name" value="CYTOPLASMIC PROTEIN-RELATED"/>
    <property type="match status" value="1"/>
</dbReference>
<dbReference type="PIRSF" id="PIRSF021320">
    <property type="entry name" value="DUF984"/>
    <property type="match status" value="1"/>
</dbReference>
<reference evidence="2 3" key="1">
    <citation type="submission" date="2015-05" db="EMBL/GenBank/DDBJ databases">
        <title>Photobacterium galathea sp. nov.</title>
        <authorList>
            <person name="Machado H."/>
            <person name="Gram L."/>
        </authorList>
    </citation>
    <scope>NUCLEOTIDE SEQUENCE [LARGE SCALE GENOMIC DNA]</scope>
    <source>
        <strain evidence="2 3">DSM 22954</strain>
    </source>
</reference>
<organism evidence="2 3">
    <name type="scientific">Photobacterium ganghwense</name>
    <dbReference type="NCBI Taxonomy" id="320778"/>
    <lineage>
        <taxon>Bacteria</taxon>
        <taxon>Pseudomonadati</taxon>
        <taxon>Pseudomonadota</taxon>
        <taxon>Gammaproteobacteria</taxon>
        <taxon>Vibrionales</taxon>
        <taxon>Vibrionaceae</taxon>
        <taxon>Photobacterium</taxon>
    </lineage>
</organism>
<dbReference type="Gene3D" id="3.10.400.10">
    <property type="entry name" value="Sulfate adenylyltransferase"/>
    <property type="match status" value="1"/>
</dbReference>
<evidence type="ECO:0000313" key="3">
    <source>
        <dbReference type="Proteomes" id="UP000035909"/>
    </source>
</evidence>
<dbReference type="SUPFAM" id="SSF88697">
    <property type="entry name" value="PUA domain-like"/>
    <property type="match status" value="1"/>
</dbReference>
<evidence type="ECO:0000259" key="1">
    <source>
        <dbReference type="SMART" id="SM01022"/>
    </source>
</evidence>
<dbReference type="Pfam" id="PF04266">
    <property type="entry name" value="ASCH"/>
    <property type="match status" value="1"/>
</dbReference>
<gene>
    <name evidence="2" type="ORF">ABT57_05830</name>
</gene>